<evidence type="ECO:0000256" key="7">
    <source>
        <dbReference type="HAMAP-Rule" id="MF_00531"/>
    </source>
</evidence>
<comment type="similarity">
    <text evidence="1 7 8">Belongs to the universal ribosomal protein uS19 family.</text>
</comment>
<dbReference type="AlphaFoldDB" id="A0A6S6QXC8"/>
<name>A0A6S6QXC8_9HYPH</name>
<dbReference type="KEGG" id="tso:IZ6_19430"/>
<reference evidence="10 11" key="1">
    <citation type="submission" date="2020-08" db="EMBL/GenBank/DDBJ databases">
        <title>Genome sequence of Rhizobiales bacterium strain IZ6.</title>
        <authorList>
            <person name="Nakai R."/>
            <person name="Naganuma T."/>
        </authorList>
    </citation>
    <scope>NUCLEOTIDE SEQUENCE [LARGE SCALE GENOMIC DNA]</scope>
    <source>
        <strain evidence="10 11">IZ6</strain>
    </source>
</reference>
<organism evidence="10 11">
    <name type="scientific">Terrihabitans soli</name>
    <dbReference type="NCBI Taxonomy" id="708113"/>
    <lineage>
        <taxon>Bacteria</taxon>
        <taxon>Pseudomonadati</taxon>
        <taxon>Pseudomonadota</taxon>
        <taxon>Alphaproteobacteria</taxon>
        <taxon>Hyphomicrobiales</taxon>
        <taxon>Terrihabitans</taxon>
    </lineage>
</organism>
<evidence type="ECO:0000256" key="2">
    <source>
        <dbReference type="ARBA" id="ARBA00022730"/>
    </source>
</evidence>
<dbReference type="GO" id="GO:0006412">
    <property type="term" value="P:translation"/>
    <property type="evidence" value="ECO:0007669"/>
    <property type="project" value="UniProtKB-UniRule"/>
</dbReference>
<dbReference type="Pfam" id="PF00203">
    <property type="entry name" value="Ribosomal_S19"/>
    <property type="match status" value="1"/>
</dbReference>
<evidence type="ECO:0000256" key="8">
    <source>
        <dbReference type="RuleBase" id="RU003485"/>
    </source>
</evidence>
<dbReference type="EMBL" id="AP023361">
    <property type="protein sequence ID" value="BCJ91208.1"/>
    <property type="molecule type" value="Genomic_DNA"/>
</dbReference>
<keyword evidence="11" id="KW-1185">Reference proteome</keyword>
<dbReference type="Proteomes" id="UP000515317">
    <property type="component" value="Chromosome"/>
</dbReference>
<evidence type="ECO:0000313" key="10">
    <source>
        <dbReference type="EMBL" id="BCJ91208.1"/>
    </source>
</evidence>
<keyword evidence="2 7" id="KW-0699">rRNA-binding</keyword>
<keyword evidence="3 7" id="KW-0694">RNA-binding</keyword>
<dbReference type="PRINTS" id="PR00975">
    <property type="entry name" value="RIBOSOMALS19"/>
</dbReference>
<dbReference type="GO" id="GO:0005737">
    <property type="term" value="C:cytoplasm"/>
    <property type="evidence" value="ECO:0007669"/>
    <property type="project" value="UniProtKB-ARBA"/>
</dbReference>
<feature type="region of interest" description="Disordered" evidence="9">
    <location>
        <begin position="78"/>
        <end position="99"/>
    </location>
</feature>
<evidence type="ECO:0000256" key="1">
    <source>
        <dbReference type="ARBA" id="ARBA00007345"/>
    </source>
</evidence>
<dbReference type="InterPro" id="IPR005732">
    <property type="entry name" value="Ribosomal_uS19_bac-type"/>
</dbReference>
<evidence type="ECO:0000256" key="9">
    <source>
        <dbReference type="SAM" id="MobiDB-lite"/>
    </source>
</evidence>
<dbReference type="HAMAP" id="MF_00531">
    <property type="entry name" value="Ribosomal_uS19"/>
    <property type="match status" value="1"/>
</dbReference>
<keyword evidence="4 7" id="KW-0689">Ribosomal protein</keyword>
<dbReference type="RefSeq" id="WP_222874870.1">
    <property type="nucleotide sequence ID" value="NZ_AP023361.1"/>
</dbReference>
<dbReference type="SUPFAM" id="SSF54570">
    <property type="entry name" value="Ribosomal protein S19"/>
    <property type="match status" value="1"/>
</dbReference>
<proteinExistence type="inferred from homology"/>
<dbReference type="PIRSF" id="PIRSF002144">
    <property type="entry name" value="Ribosomal_S19"/>
    <property type="match status" value="1"/>
</dbReference>
<evidence type="ECO:0000313" key="11">
    <source>
        <dbReference type="Proteomes" id="UP000515317"/>
    </source>
</evidence>
<dbReference type="Gene3D" id="3.30.860.10">
    <property type="entry name" value="30s Ribosomal Protein S19, Chain A"/>
    <property type="match status" value="1"/>
</dbReference>
<dbReference type="NCBIfam" id="TIGR01050">
    <property type="entry name" value="rpsS_bact"/>
    <property type="match status" value="1"/>
</dbReference>
<protein>
    <recommendedName>
        <fullName evidence="6 7">Small ribosomal subunit protein uS19</fullName>
    </recommendedName>
</protein>
<accession>A0A6S6QXC8</accession>
<dbReference type="PANTHER" id="PTHR11880:SF8">
    <property type="entry name" value="SMALL RIBOSOMAL SUBUNIT PROTEIN US19M"/>
    <property type="match status" value="1"/>
</dbReference>
<dbReference type="InterPro" id="IPR020934">
    <property type="entry name" value="Ribosomal_uS19_CS"/>
</dbReference>
<comment type="function">
    <text evidence="7">Protein S19 forms a complex with S13 that binds strongly to the 16S ribosomal RNA.</text>
</comment>
<dbReference type="PANTHER" id="PTHR11880">
    <property type="entry name" value="RIBOSOMAL PROTEIN S19P FAMILY MEMBER"/>
    <property type="match status" value="1"/>
</dbReference>
<keyword evidence="5 7" id="KW-0687">Ribonucleoprotein</keyword>
<evidence type="ECO:0000256" key="6">
    <source>
        <dbReference type="ARBA" id="ARBA00035163"/>
    </source>
</evidence>
<evidence type="ECO:0000256" key="3">
    <source>
        <dbReference type="ARBA" id="ARBA00022884"/>
    </source>
</evidence>
<dbReference type="GO" id="GO:0003735">
    <property type="term" value="F:structural constituent of ribosome"/>
    <property type="evidence" value="ECO:0007669"/>
    <property type="project" value="InterPro"/>
</dbReference>
<dbReference type="GO" id="GO:0015935">
    <property type="term" value="C:small ribosomal subunit"/>
    <property type="evidence" value="ECO:0007669"/>
    <property type="project" value="InterPro"/>
</dbReference>
<dbReference type="PROSITE" id="PS00323">
    <property type="entry name" value="RIBOSOMAL_S19"/>
    <property type="match status" value="1"/>
</dbReference>
<sequence>MARSLWKGPFVDGYLLKKADTARGSTRSEVIKTWSRRSTILPQFVGLTFGVHNGQKHIPVFVSEEMVGHKLGEFAPTRTFHGHTAGDKKAVKKPAPGAK</sequence>
<evidence type="ECO:0000256" key="5">
    <source>
        <dbReference type="ARBA" id="ARBA00023274"/>
    </source>
</evidence>
<dbReference type="InterPro" id="IPR023575">
    <property type="entry name" value="Ribosomal_uS19_SF"/>
</dbReference>
<dbReference type="GO" id="GO:0000028">
    <property type="term" value="P:ribosomal small subunit assembly"/>
    <property type="evidence" value="ECO:0007669"/>
    <property type="project" value="TreeGrafter"/>
</dbReference>
<dbReference type="InterPro" id="IPR002222">
    <property type="entry name" value="Ribosomal_uS19"/>
</dbReference>
<gene>
    <name evidence="7 10" type="primary">rpsS</name>
    <name evidence="10" type="ORF">IZ6_19430</name>
</gene>
<evidence type="ECO:0000256" key="4">
    <source>
        <dbReference type="ARBA" id="ARBA00022980"/>
    </source>
</evidence>
<dbReference type="FunFam" id="3.30.860.10:FF:000001">
    <property type="entry name" value="30S ribosomal protein S19"/>
    <property type="match status" value="1"/>
</dbReference>
<dbReference type="GO" id="GO:0019843">
    <property type="term" value="F:rRNA binding"/>
    <property type="evidence" value="ECO:0007669"/>
    <property type="project" value="UniProtKB-UniRule"/>
</dbReference>